<dbReference type="Pfam" id="PF07983">
    <property type="entry name" value="X8"/>
    <property type="match status" value="1"/>
</dbReference>
<dbReference type="Gene3D" id="1.20.58.1040">
    <property type="match status" value="1"/>
</dbReference>
<evidence type="ECO:0000256" key="4">
    <source>
        <dbReference type="ARBA" id="ARBA00022729"/>
    </source>
</evidence>
<dbReference type="Pfam" id="PF03198">
    <property type="entry name" value="Glyco_hydro_72"/>
    <property type="match status" value="1"/>
</dbReference>
<keyword evidence="3 9" id="KW-0336">GPI-anchor</keyword>
<evidence type="ECO:0000313" key="12">
    <source>
        <dbReference type="Proteomes" id="UP000054321"/>
    </source>
</evidence>
<dbReference type="Gene3D" id="3.20.20.80">
    <property type="entry name" value="Glycosidases"/>
    <property type="match status" value="1"/>
</dbReference>
<feature type="domain" description="X8" evidence="10">
    <location>
        <begin position="370"/>
        <end position="462"/>
    </location>
</feature>
<sequence>MRVSTLLAAAASLATTVLADVDPIVIKGSHFFYKTNGSEYFVQGVAYQYPAADLANADPLAVPAGCTRDIPHLLAVRTNLISVYSVNPELDHSACMTALADAGIYVLLDLANTTYSINRADPAWSTSLYDHYTAVIDEFQSYNNILGFVVGNEVANSANTSTADAFVKAAVRDMKSYIAEKKYRAIPVGYAADDDADIRYQVAEYFDCGDASSAIDFYGLNNYEWCGDSSFAGSGYQARTSEFSSWNIPVFLSEYGCNTVEPRVFTEVQAIFGSDMTGVWSGGVVFEYFQDTNNYGLVSLEGSSVSLMTDYTSYSAQMAKITPSSTNSASYKVTNTAAAACPTTNSTWNVSPNLPPTPNDQVCSCMASSVQCAASPSLSDEDVGKLLGVVCGLSASACSGISADGATGVYGIYSPCDASAQLNYALNAYYLQQSSKGNGASACAFSGSATLQAATTAASCKSVLSSASSAAATATGGSSSGGSASSSTSKAAAAGGLVYHTIGVSNGFQAGLYMFVALTTGVLMIVL</sequence>
<keyword evidence="8 9" id="KW-0449">Lipoprotein</keyword>
<dbReference type="SUPFAM" id="SSF51445">
    <property type="entry name" value="(Trans)glycosidases"/>
    <property type="match status" value="1"/>
</dbReference>
<keyword evidence="6" id="KW-1015">Disulfide bond</keyword>
<name>A0A0C3H4N7_OIDMZ</name>
<dbReference type="GO" id="GO:0042124">
    <property type="term" value="F:1,3-beta-glucanosyltransferase activity"/>
    <property type="evidence" value="ECO:0007669"/>
    <property type="project" value="TreeGrafter"/>
</dbReference>
<keyword evidence="4 9" id="KW-0732">Signal</keyword>
<gene>
    <name evidence="11" type="ORF">OIDMADRAFT_202143</name>
</gene>
<evidence type="ECO:0000256" key="5">
    <source>
        <dbReference type="ARBA" id="ARBA00023136"/>
    </source>
</evidence>
<dbReference type="InterPro" id="IPR012946">
    <property type="entry name" value="X8"/>
</dbReference>
<dbReference type="AlphaFoldDB" id="A0A0C3H4N7"/>
<dbReference type="PANTHER" id="PTHR31468">
    <property type="entry name" value="1,3-BETA-GLUCANOSYLTRANSFERASE GAS1"/>
    <property type="match status" value="1"/>
</dbReference>
<keyword evidence="7" id="KW-0325">Glycoprotein</keyword>
<dbReference type="GO" id="GO:0005886">
    <property type="term" value="C:plasma membrane"/>
    <property type="evidence" value="ECO:0007669"/>
    <property type="project" value="UniProtKB-SubCell"/>
</dbReference>
<evidence type="ECO:0000256" key="8">
    <source>
        <dbReference type="ARBA" id="ARBA00023288"/>
    </source>
</evidence>
<dbReference type="EMBL" id="KN832880">
    <property type="protein sequence ID" value="KIM98324.1"/>
    <property type="molecule type" value="Genomic_DNA"/>
</dbReference>
<reference evidence="12" key="2">
    <citation type="submission" date="2015-01" db="EMBL/GenBank/DDBJ databases">
        <title>Evolutionary Origins and Diversification of the Mycorrhizal Mutualists.</title>
        <authorList>
            <consortium name="DOE Joint Genome Institute"/>
            <consortium name="Mycorrhizal Genomics Consortium"/>
            <person name="Kohler A."/>
            <person name="Kuo A."/>
            <person name="Nagy L.G."/>
            <person name="Floudas D."/>
            <person name="Copeland A."/>
            <person name="Barry K.W."/>
            <person name="Cichocki N."/>
            <person name="Veneault-Fourrey C."/>
            <person name="LaButti K."/>
            <person name="Lindquist E.A."/>
            <person name="Lipzen A."/>
            <person name="Lundell T."/>
            <person name="Morin E."/>
            <person name="Murat C."/>
            <person name="Riley R."/>
            <person name="Ohm R."/>
            <person name="Sun H."/>
            <person name="Tunlid A."/>
            <person name="Henrissat B."/>
            <person name="Grigoriev I.V."/>
            <person name="Hibbett D.S."/>
            <person name="Martin F."/>
        </authorList>
    </citation>
    <scope>NUCLEOTIDE SEQUENCE [LARGE SCALE GENOMIC DNA]</scope>
    <source>
        <strain evidence="12">Zn</strain>
    </source>
</reference>
<dbReference type="EC" id="2.4.1.-" evidence="9"/>
<keyword evidence="5 9" id="KW-0472">Membrane</keyword>
<dbReference type="OrthoDB" id="421038at2759"/>
<dbReference type="SMART" id="SM00768">
    <property type="entry name" value="X8"/>
    <property type="match status" value="1"/>
</dbReference>
<evidence type="ECO:0000256" key="6">
    <source>
        <dbReference type="ARBA" id="ARBA00023157"/>
    </source>
</evidence>
<evidence type="ECO:0000256" key="7">
    <source>
        <dbReference type="ARBA" id="ARBA00023180"/>
    </source>
</evidence>
<dbReference type="Proteomes" id="UP000054321">
    <property type="component" value="Unassembled WGS sequence"/>
</dbReference>
<feature type="chain" id="PRO_5005111094" description="1,3-beta-glucanosyltransferase" evidence="9">
    <location>
        <begin position="20"/>
        <end position="527"/>
    </location>
</feature>
<proteinExistence type="inferred from homology"/>
<evidence type="ECO:0000313" key="11">
    <source>
        <dbReference type="EMBL" id="KIM98324.1"/>
    </source>
</evidence>
<evidence type="ECO:0000256" key="2">
    <source>
        <dbReference type="ARBA" id="ARBA00007528"/>
    </source>
</evidence>
<evidence type="ECO:0000259" key="10">
    <source>
        <dbReference type="SMART" id="SM00768"/>
    </source>
</evidence>
<dbReference type="InterPro" id="IPR004886">
    <property type="entry name" value="Glucanosyltransferase"/>
</dbReference>
<dbReference type="PANTHER" id="PTHR31468:SF2">
    <property type="entry name" value="1,3-BETA-GLUCANOSYLTRANSFERASE GAS1"/>
    <property type="match status" value="1"/>
</dbReference>
<accession>A0A0C3H4N7</accession>
<organism evidence="11 12">
    <name type="scientific">Oidiodendron maius (strain Zn)</name>
    <dbReference type="NCBI Taxonomy" id="913774"/>
    <lineage>
        <taxon>Eukaryota</taxon>
        <taxon>Fungi</taxon>
        <taxon>Dikarya</taxon>
        <taxon>Ascomycota</taxon>
        <taxon>Pezizomycotina</taxon>
        <taxon>Leotiomycetes</taxon>
        <taxon>Leotiomycetes incertae sedis</taxon>
        <taxon>Myxotrichaceae</taxon>
        <taxon>Oidiodendron</taxon>
    </lineage>
</organism>
<keyword evidence="12" id="KW-1185">Reference proteome</keyword>
<feature type="signal peptide" evidence="9">
    <location>
        <begin position="1"/>
        <end position="19"/>
    </location>
</feature>
<dbReference type="HOGENOM" id="CLU_021855_2_1_1"/>
<evidence type="ECO:0000256" key="3">
    <source>
        <dbReference type="ARBA" id="ARBA00022622"/>
    </source>
</evidence>
<dbReference type="GO" id="GO:0071970">
    <property type="term" value="P:fungal-type cell wall (1-&gt;3)-beta-D-glucan biosynthetic process"/>
    <property type="evidence" value="ECO:0007669"/>
    <property type="project" value="TreeGrafter"/>
</dbReference>
<dbReference type="GO" id="GO:0098552">
    <property type="term" value="C:side of membrane"/>
    <property type="evidence" value="ECO:0007669"/>
    <property type="project" value="UniProtKB-KW"/>
</dbReference>
<comment type="similarity">
    <text evidence="2 9">Belongs to the glycosyl hydrolase 72 family.</text>
</comment>
<dbReference type="STRING" id="913774.A0A0C3H4N7"/>
<protein>
    <recommendedName>
        <fullName evidence="9">1,3-beta-glucanosyltransferase</fullName>
        <ecNumber evidence="9">2.4.1.-</ecNumber>
    </recommendedName>
</protein>
<reference evidence="11 12" key="1">
    <citation type="submission" date="2014-04" db="EMBL/GenBank/DDBJ databases">
        <authorList>
            <consortium name="DOE Joint Genome Institute"/>
            <person name="Kuo A."/>
            <person name="Martino E."/>
            <person name="Perotto S."/>
            <person name="Kohler A."/>
            <person name="Nagy L.G."/>
            <person name="Floudas D."/>
            <person name="Copeland A."/>
            <person name="Barry K.W."/>
            <person name="Cichocki N."/>
            <person name="Veneault-Fourrey C."/>
            <person name="LaButti K."/>
            <person name="Lindquist E.A."/>
            <person name="Lipzen A."/>
            <person name="Lundell T."/>
            <person name="Morin E."/>
            <person name="Murat C."/>
            <person name="Sun H."/>
            <person name="Tunlid A."/>
            <person name="Henrissat B."/>
            <person name="Grigoriev I.V."/>
            <person name="Hibbett D.S."/>
            <person name="Martin F."/>
            <person name="Nordberg H.P."/>
            <person name="Cantor M.N."/>
            <person name="Hua S.X."/>
        </authorList>
    </citation>
    <scope>NUCLEOTIDE SEQUENCE [LARGE SCALE GENOMIC DNA]</scope>
    <source>
        <strain evidence="11 12">Zn</strain>
    </source>
</reference>
<evidence type="ECO:0000256" key="9">
    <source>
        <dbReference type="RuleBase" id="RU361209"/>
    </source>
</evidence>
<dbReference type="FunFam" id="3.20.20.80:FF:000038">
    <property type="entry name" value="1,3-beta-glucanosyltransferase"/>
    <property type="match status" value="1"/>
</dbReference>
<dbReference type="InterPro" id="IPR017853">
    <property type="entry name" value="GH"/>
</dbReference>
<keyword evidence="9" id="KW-0808">Transferase</keyword>
<comment type="subcellular location">
    <subcellularLocation>
        <location evidence="1 9">Cell membrane</location>
        <topology evidence="1 9">Lipid-anchor</topology>
        <topology evidence="1 9">GPI-anchor</topology>
    </subcellularLocation>
</comment>
<comment type="function">
    <text evidence="9">Splits internally a 1,3-beta-glucan molecule and transfers the newly generated reducing end (the donor) to the non-reducing end of another 1,3-beta-glucan molecule (the acceptor) forming a 1,3-beta linkage, resulting in the elongation of 1,3-beta-glucan chains in the cell wall.</text>
</comment>
<dbReference type="InParanoid" id="A0A0C3H4N7"/>
<evidence type="ECO:0000256" key="1">
    <source>
        <dbReference type="ARBA" id="ARBA00004609"/>
    </source>
</evidence>
<dbReference type="GO" id="GO:0031505">
    <property type="term" value="P:fungal-type cell wall organization"/>
    <property type="evidence" value="ECO:0007669"/>
    <property type="project" value="TreeGrafter"/>
</dbReference>